<keyword evidence="2" id="KW-1185">Reference proteome</keyword>
<evidence type="ECO:0000313" key="3">
    <source>
        <dbReference type="RefSeq" id="XP_010498827.1"/>
    </source>
</evidence>
<dbReference type="Pfam" id="PF07802">
    <property type="entry name" value="GCK"/>
    <property type="match status" value="2"/>
</dbReference>
<reference evidence="3" key="2">
    <citation type="submission" date="2025-08" db="UniProtKB">
        <authorList>
            <consortium name="RefSeq"/>
        </authorList>
    </citation>
    <scope>IDENTIFICATION</scope>
    <source>
        <tissue evidence="3">Leaf</tissue>
    </source>
</reference>
<gene>
    <name evidence="3" type="primary">LOC104776448</name>
</gene>
<evidence type="ECO:0000259" key="1">
    <source>
        <dbReference type="SMART" id="SM01227"/>
    </source>
</evidence>
<dbReference type="RefSeq" id="XP_010498827.1">
    <property type="nucleotide sequence ID" value="XM_010500525.2"/>
</dbReference>
<feature type="domain" description="GCK" evidence="1">
    <location>
        <begin position="100"/>
        <end position="177"/>
    </location>
</feature>
<dbReference type="PANTHER" id="PTHR34357">
    <property type="entry name" value="F7A19.14 PROTEIN-RELATED"/>
    <property type="match status" value="1"/>
</dbReference>
<sequence>MSSTDMKPKSKPDDNQVISRKAVRDRLHVFMKGGGCGELFTACIGGDKAKDKREACSMLEKCMKARSDYFQPSFALRRDGEELMEREIEVFLHAKPKDNTSTLFEKFMTGGPCKEAFMAWDDFRKECKKTGRSERSCFSPTPAFNTLVKCMQADRSNYYHPYLAVFKTVEEHLKKEIMAWATRAQADAKKG</sequence>
<dbReference type="PANTHER" id="PTHR34357:SF2">
    <property type="entry name" value="F26F24.3-RELATED"/>
    <property type="match status" value="1"/>
</dbReference>
<dbReference type="SMART" id="SM01227">
    <property type="entry name" value="GCK"/>
    <property type="match status" value="2"/>
</dbReference>
<name>A0ABM0YC80_CAMSA</name>
<evidence type="ECO:0000313" key="2">
    <source>
        <dbReference type="Proteomes" id="UP000694864"/>
    </source>
</evidence>
<accession>A0ABM0YC80</accession>
<protein>
    <submittedName>
        <fullName evidence="3">Uncharacterized protein LOC104776448</fullName>
    </submittedName>
</protein>
<reference evidence="2" key="1">
    <citation type="journal article" date="2014" name="Nat. Commun.">
        <title>The emerging biofuel crop Camelina sativa retains a highly undifferentiated hexaploid genome structure.</title>
        <authorList>
            <person name="Kagale S."/>
            <person name="Koh C."/>
            <person name="Nixon J."/>
            <person name="Bollina V."/>
            <person name="Clarke W.E."/>
            <person name="Tuteja R."/>
            <person name="Spillane C."/>
            <person name="Robinson S.J."/>
            <person name="Links M.G."/>
            <person name="Clarke C."/>
            <person name="Higgins E.E."/>
            <person name="Huebert T."/>
            <person name="Sharpe A.G."/>
            <person name="Parkin I.A."/>
        </authorList>
    </citation>
    <scope>NUCLEOTIDE SEQUENCE [LARGE SCALE GENOMIC DNA]</scope>
    <source>
        <strain evidence="2">cv. DH55</strain>
    </source>
</reference>
<dbReference type="InterPro" id="IPR012891">
    <property type="entry name" value="GCK_dom"/>
</dbReference>
<organism evidence="2 3">
    <name type="scientific">Camelina sativa</name>
    <name type="common">False flax</name>
    <name type="synonym">Myagrum sativum</name>
    <dbReference type="NCBI Taxonomy" id="90675"/>
    <lineage>
        <taxon>Eukaryota</taxon>
        <taxon>Viridiplantae</taxon>
        <taxon>Streptophyta</taxon>
        <taxon>Embryophyta</taxon>
        <taxon>Tracheophyta</taxon>
        <taxon>Spermatophyta</taxon>
        <taxon>Magnoliopsida</taxon>
        <taxon>eudicotyledons</taxon>
        <taxon>Gunneridae</taxon>
        <taxon>Pentapetalae</taxon>
        <taxon>rosids</taxon>
        <taxon>malvids</taxon>
        <taxon>Brassicales</taxon>
        <taxon>Brassicaceae</taxon>
        <taxon>Camelineae</taxon>
        <taxon>Camelina</taxon>
    </lineage>
</organism>
<dbReference type="Proteomes" id="UP000694864">
    <property type="component" value="Chromosome 3"/>
</dbReference>
<feature type="domain" description="GCK" evidence="1">
    <location>
        <begin position="24"/>
        <end position="88"/>
    </location>
</feature>
<dbReference type="GeneID" id="104776448"/>
<proteinExistence type="predicted"/>